<keyword evidence="10" id="KW-0479">Metal-binding</keyword>
<evidence type="ECO:0000256" key="3">
    <source>
        <dbReference type="ARBA" id="ARBA00004496"/>
    </source>
</evidence>
<comment type="cofactor">
    <cofactor evidence="1">
        <name>Mg(2+)</name>
        <dbReference type="ChEBI" id="CHEBI:18420"/>
    </cofactor>
</comment>
<evidence type="ECO:0000256" key="4">
    <source>
        <dbReference type="ARBA" id="ARBA00008582"/>
    </source>
</evidence>
<proteinExistence type="inferred from homology"/>
<evidence type="ECO:0000256" key="18">
    <source>
        <dbReference type="ARBA" id="ARBA00023136"/>
    </source>
</evidence>
<keyword evidence="9" id="KW-0808">Transferase</keyword>
<feature type="region of interest" description="Disordered" evidence="21">
    <location>
        <begin position="1"/>
        <end position="21"/>
    </location>
</feature>
<dbReference type="PROSITE" id="PS50081">
    <property type="entry name" value="ZF_DAG_PE_2"/>
    <property type="match status" value="2"/>
</dbReference>
<keyword evidence="6" id="KW-0963">Cytoplasm</keyword>
<evidence type="ECO:0000259" key="23">
    <source>
        <dbReference type="PROSITE" id="PS50081"/>
    </source>
</evidence>
<evidence type="ECO:0000313" key="25">
    <source>
        <dbReference type="Proteomes" id="UP001174909"/>
    </source>
</evidence>
<dbReference type="FunFam" id="3.30.60.20:FF:000021">
    <property type="entry name" value="Serine/threonine-protein kinase"/>
    <property type="match status" value="1"/>
</dbReference>
<dbReference type="GO" id="GO:0005524">
    <property type="term" value="F:ATP binding"/>
    <property type="evidence" value="ECO:0007669"/>
    <property type="project" value="UniProtKB-UniRule"/>
</dbReference>
<dbReference type="InterPro" id="IPR002219">
    <property type="entry name" value="PKC_DAG/PE"/>
</dbReference>
<keyword evidence="11" id="KW-0677">Repeat</keyword>
<dbReference type="InterPro" id="IPR017441">
    <property type="entry name" value="Protein_kinase_ATP_BS"/>
</dbReference>
<evidence type="ECO:0000256" key="20">
    <source>
        <dbReference type="PROSITE-ProRule" id="PRU10141"/>
    </source>
</evidence>
<evidence type="ECO:0000256" key="6">
    <source>
        <dbReference type="ARBA" id="ARBA00022490"/>
    </source>
</evidence>
<feature type="compositionally biased region" description="Polar residues" evidence="21">
    <location>
        <begin position="1"/>
        <end position="11"/>
    </location>
</feature>
<dbReference type="InterPro" id="IPR046349">
    <property type="entry name" value="C1-like_sf"/>
</dbReference>
<keyword evidence="8" id="KW-0597">Phosphoprotein</keyword>
<evidence type="ECO:0000256" key="1">
    <source>
        <dbReference type="ARBA" id="ARBA00001946"/>
    </source>
</evidence>
<keyword evidence="25" id="KW-1185">Reference proteome</keyword>
<evidence type="ECO:0000256" key="19">
    <source>
        <dbReference type="ARBA" id="ARBA00047272"/>
    </source>
</evidence>
<dbReference type="AlphaFoldDB" id="A0AA35TKS1"/>
<dbReference type="GO" id="GO:0035556">
    <property type="term" value="P:intracellular signal transduction"/>
    <property type="evidence" value="ECO:0007669"/>
    <property type="project" value="TreeGrafter"/>
</dbReference>
<dbReference type="GO" id="GO:0007200">
    <property type="term" value="P:phospholipase C-activating G protein-coupled receptor signaling pathway"/>
    <property type="evidence" value="ECO:0007669"/>
    <property type="project" value="TreeGrafter"/>
</dbReference>
<comment type="caution">
    <text evidence="24">The sequence shown here is derived from an EMBL/GenBank/DDBJ whole genome shotgun (WGS) entry which is preliminary data.</text>
</comment>
<evidence type="ECO:0000313" key="24">
    <source>
        <dbReference type="EMBL" id="CAI8049413.1"/>
    </source>
</evidence>
<feature type="compositionally biased region" description="Basic residues" evidence="21">
    <location>
        <begin position="593"/>
        <end position="602"/>
    </location>
</feature>
<dbReference type="SUPFAM" id="SSF56112">
    <property type="entry name" value="Protein kinase-like (PK-like)"/>
    <property type="match status" value="1"/>
</dbReference>
<comment type="catalytic activity">
    <reaction evidence="19">
        <text>L-threonyl-[protein] + ATP = O-phospho-L-threonyl-[protein] + ADP + H(+)</text>
        <dbReference type="Rhea" id="RHEA:46608"/>
        <dbReference type="Rhea" id="RHEA-COMP:11060"/>
        <dbReference type="Rhea" id="RHEA-COMP:11605"/>
        <dbReference type="ChEBI" id="CHEBI:15378"/>
        <dbReference type="ChEBI" id="CHEBI:30013"/>
        <dbReference type="ChEBI" id="CHEBI:30616"/>
        <dbReference type="ChEBI" id="CHEBI:61977"/>
        <dbReference type="ChEBI" id="CHEBI:456216"/>
        <dbReference type="EC" id="2.7.11.13"/>
    </reaction>
</comment>
<dbReference type="PROSITE" id="PS00479">
    <property type="entry name" value="ZF_DAG_PE_1"/>
    <property type="match status" value="1"/>
</dbReference>
<dbReference type="InterPro" id="IPR011009">
    <property type="entry name" value="Kinase-like_dom_sf"/>
</dbReference>
<dbReference type="Gene3D" id="1.10.510.10">
    <property type="entry name" value="Transferase(Phosphotransferase) domain 1"/>
    <property type="match status" value="1"/>
</dbReference>
<dbReference type="GO" id="GO:0008270">
    <property type="term" value="F:zinc ion binding"/>
    <property type="evidence" value="ECO:0007669"/>
    <property type="project" value="UniProtKB-KW"/>
</dbReference>
<evidence type="ECO:0000256" key="14">
    <source>
        <dbReference type="ARBA" id="ARBA00022777"/>
    </source>
</evidence>
<dbReference type="EC" id="2.7.11.13" evidence="5"/>
<evidence type="ECO:0000256" key="16">
    <source>
        <dbReference type="ARBA" id="ARBA00022840"/>
    </source>
</evidence>
<evidence type="ECO:0000256" key="13">
    <source>
        <dbReference type="ARBA" id="ARBA00022771"/>
    </source>
</evidence>
<dbReference type="CDD" id="cd14082">
    <property type="entry name" value="STKc_PKD"/>
    <property type="match status" value="1"/>
</dbReference>
<dbReference type="PANTHER" id="PTHR22968:SF24">
    <property type="entry name" value="SERINE_THREONINE-PROTEIN KINASE"/>
    <property type="match status" value="1"/>
</dbReference>
<gene>
    <name evidence="24" type="ORF">GBAR_LOCUS27207</name>
</gene>
<dbReference type="Gene3D" id="2.30.29.30">
    <property type="entry name" value="Pleckstrin-homology domain (PH domain)/Phosphotyrosine-binding domain (PTB)"/>
    <property type="match status" value="1"/>
</dbReference>
<name>A0AA35TKS1_GEOBA</name>
<feature type="region of interest" description="Disordered" evidence="21">
    <location>
        <begin position="925"/>
        <end position="1030"/>
    </location>
</feature>
<reference evidence="24" key="1">
    <citation type="submission" date="2023-03" db="EMBL/GenBank/DDBJ databases">
        <authorList>
            <person name="Steffen K."/>
            <person name="Cardenas P."/>
        </authorList>
    </citation>
    <scope>NUCLEOTIDE SEQUENCE</scope>
</reference>
<evidence type="ECO:0000256" key="2">
    <source>
        <dbReference type="ARBA" id="ARBA00004370"/>
    </source>
</evidence>
<feature type="compositionally biased region" description="Low complexity" evidence="21">
    <location>
        <begin position="1004"/>
        <end position="1014"/>
    </location>
</feature>
<dbReference type="InterPro" id="IPR011993">
    <property type="entry name" value="PH-like_dom_sf"/>
</dbReference>
<dbReference type="EMBL" id="CASHTH010003789">
    <property type="protein sequence ID" value="CAI8049413.1"/>
    <property type="molecule type" value="Genomic_DNA"/>
</dbReference>
<dbReference type="PANTHER" id="PTHR22968">
    <property type="entry name" value="PROTEIN KINASE C, MU"/>
    <property type="match status" value="1"/>
</dbReference>
<evidence type="ECO:0000256" key="7">
    <source>
        <dbReference type="ARBA" id="ARBA00022527"/>
    </source>
</evidence>
<feature type="domain" description="Phorbol-ester/DAG-type" evidence="23">
    <location>
        <begin position="211"/>
        <end position="261"/>
    </location>
</feature>
<feature type="domain" description="Protein kinase" evidence="22">
    <location>
        <begin position="637"/>
        <end position="893"/>
    </location>
</feature>
<dbReference type="InterPro" id="IPR057764">
    <property type="entry name" value="Ubiquitin_PRKD1-3_N"/>
</dbReference>
<dbReference type="PROSITE" id="PS00107">
    <property type="entry name" value="PROTEIN_KINASE_ATP"/>
    <property type="match status" value="1"/>
</dbReference>
<dbReference type="SUPFAM" id="SSF50729">
    <property type="entry name" value="PH domain-like"/>
    <property type="match status" value="1"/>
</dbReference>
<dbReference type="GO" id="GO:0016020">
    <property type="term" value="C:membrane"/>
    <property type="evidence" value="ECO:0007669"/>
    <property type="project" value="UniProtKB-SubCell"/>
</dbReference>
<evidence type="ECO:0000256" key="15">
    <source>
        <dbReference type="ARBA" id="ARBA00022833"/>
    </source>
</evidence>
<protein>
    <recommendedName>
        <fullName evidence="5">protein kinase C</fullName>
        <ecNumber evidence="5">2.7.11.13</ecNumber>
    </recommendedName>
</protein>
<evidence type="ECO:0000256" key="5">
    <source>
        <dbReference type="ARBA" id="ARBA00012429"/>
    </source>
</evidence>
<keyword evidence="7" id="KW-0723">Serine/threonine-protein kinase</keyword>
<dbReference type="GO" id="GO:0005829">
    <property type="term" value="C:cytosol"/>
    <property type="evidence" value="ECO:0007669"/>
    <property type="project" value="TreeGrafter"/>
</dbReference>
<sequence>MENSPVVTVNNGEDGAAPSVAGNPKTVRFQCGLLRETETFAEEDLQDVSLAALLEYVDEMLNIKFPEHPYGDLGEKLLLFRHTPNNSLVPLRDKENIRDGDIIEIVLSADSKQEFDDTICPHILTVNTYTGGIFCDYCGELLFGLLKQGLKCQGCDKNFHKKCAYHIPNNCTRLRTAEGMANSVTPRPPQQVWSGRPLWIDRTLKARPQVPHTFFSLTCKKPTACSHCKKMLKGVFRQGLKCKDCKIVIHKRCARELGNNCLGEVPSLSRVDSGEWSNATRGVIANEHLLSSEEISSLSTGSVGGASVGSDGTREGAGSGEPGEQREESPASARQEQDHYEPPVSPSDFPVSTMDAIAEEPSGEDTTSNEGSEHNVAEPHDSSDNIKLQRVTGVSFRHTKAPPASILKEGWMVHYTNKSDMRMKFYWRLDTKCLTLYKSDTGSHYHREIALADMLAVDQMVTPELYPLTPPHVFEIVTSAMTYYVGVDMTGALSSDLKPSGPTDSGAINLLGDVSHMTLPELEDMGMGLNVGVQWEEALHAALMPVTPQCSMGSLAEIGRGPSFRNRRGSMKGSLRGSFHGNRGNSFRGGSIRGRRGSKRGSFRVPKPGMNPGKVSPSNLIKPKVETRLDISLFYQVFPEEILGSGQFGTVYGGQNRHTAKPVAVKIIDKLRFPHKHESQLRTEVTILQNLGHPGIIHLEHMFDTPERIYVVMEKMNGDMLEMILSSPNSKLDERITKFMIYQILTALQYLHKKDVVHCDLKPENVLLTSENGMPQTKLCDFGFARMIGEKSFRKSIVGTPAYLAPEVLKNEGYNRSLDLWSVGVILYVSLSGTFPFNEDEEISDQIQNAAFMYPPDPWGSISKEAIDLINKLLQVSRRNRFKTTQAMNHHWLRDLQLREDLCNLEGVLGMRYLTHDAEDSFWEAQGAKPHPLAAREAERREAERRPPPVHSYQNVTIPISGPAQLNGPSSVPGEGVAKTNGTGNLQGVGLVPPSGGEDRRYASSSTLRSSNGSTPTSSRRSIVEMSDEEVVMSEEHAKRVGYKVSTV</sequence>
<evidence type="ECO:0000256" key="8">
    <source>
        <dbReference type="ARBA" id="ARBA00022553"/>
    </source>
</evidence>
<dbReference type="GO" id="GO:0004697">
    <property type="term" value="F:diacylglycerol-dependent serine/threonine kinase activity"/>
    <property type="evidence" value="ECO:0007669"/>
    <property type="project" value="UniProtKB-EC"/>
</dbReference>
<dbReference type="CDD" id="cd20795">
    <property type="entry name" value="C1_PKD_rpt1"/>
    <property type="match status" value="1"/>
</dbReference>
<evidence type="ECO:0000256" key="21">
    <source>
        <dbReference type="SAM" id="MobiDB-lite"/>
    </source>
</evidence>
<feature type="compositionally biased region" description="Basic and acidic residues" evidence="21">
    <location>
        <begin position="371"/>
        <end position="384"/>
    </location>
</feature>
<feature type="compositionally biased region" description="Basic and acidic residues" evidence="21">
    <location>
        <begin position="934"/>
        <end position="947"/>
    </location>
</feature>
<accession>A0AA35TKS1</accession>
<dbReference type="SUPFAM" id="SSF57889">
    <property type="entry name" value="Cysteine-rich domain"/>
    <property type="match status" value="2"/>
</dbReference>
<dbReference type="InterPro" id="IPR008271">
    <property type="entry name" value="Ser/Thr_kinase_AS"/>
</dbReference>
<dbReference type="PROSITE" id="PS00108">
    <property type="entry name" value="PROTEIN_KINASE_ST"/>
    <property type="match status" value="1"/>
</dbReference>
<evidence type="ECO:0000256" key="9">
    <source>
        <dbReference type="ARBA" id="ARBA00022679"/>
    </source>
</evidence>
<keyword evidence="15" id="KW-0862">Zinc</keyword>
<dbReference type="Pfam" id="PF25525">
    <property type="entry name" value="Ubiquitin_PRKD1_N"/>
    <property type="match status" value="1"/>
</dbReference>
<evidence type="ECO:0000256" key="12">
    <source>
        <dbReference type="ARBA" id="ARBA00022741"/>
    </source>
</evidence>
<dbReference type="FunFam" id="1.10.510.10:FF:000571">
    <property type="entry name" value="Maternal embryonic leucine zipper kinase"/>
    <property type="match status" value="1"/>
</dbReference>
<keyword evidence="12 20" id="KW-0547">Nucleotide-binding</keyword>
<dbReference type="Pfam" id="PF00069">
    <property type="entry name" value="Pkinase"/>
    <property type="match status" value="1"/>
</dbReference>
<feature type="domain" description="Phorbol-ester/DAG-type" evidence="23">
    <location>
        <begin position="121"/>
        <end position="171"/>
    </location>
</feature>
<keyword evidence="16 20" id="KW-0067">ATP-binding</keyword>
<keyword evidence="14 24" id="KW-0418">Kinase</keyword>
<comment type="similarity">
    <text evidence="4">Belongs to the protein kinase superfamily. CAMK Ser/Thr protein kinase family. PKD subfamily.</text>
</comment>
<organism evidence="24 25">
    <name type="scientific">Geodia barretti</name>
    <name type="common">Barrett's horny sponge</name>
    <dbReference type="NCBI Taxonomy" id="519541"/>
    <lineage>
        <taxon>Eukaryota</taxon>
        <taxon>Metazoa</taxon>
        <taxon>Porifera</taxon>
        <taxon>Demospongiae</taxon>
        <taxon>Heteroscleromorpha</taxon>
        <taxon>Tetractinellida</taxon>
        <taxon>Astrophorina</taxon>
        <taxon>Geodiidae</taxon>
        <taxon>Geodia</taxon>
    </lineage>
</organism>
<evidence type="ECO:0000256" key="17">
    <source>
        <dbReference type="ARBA" id="ARBA00022842"/>
    </source>
</evidence>
<evidence type="ECO:0000259" key="22">
    <source>
        <dbReference type="PROSITE" id="PS50011"/>
    </source>
</evidence>
<feature type="compositionally biased region" description="Low complexity" evidence="21">
    <location>
        <begin position="581"/>
        <end position="590"/>
    </location>
</feature>
<feature type="binding site" evidence="20">
    <location>
        <position position="666"/>
    </location>
    <ligand>
        <name>ATP</name>
        <dbReference type="ChEBI" id="CHEBI:30616"/>
    </ligand>
</feature>
<dbReference type="CDD" id="cd01239">
    <property type="entry name" value="PH_PKD"/>
    <property type="match status" value="1"/>
</dbReference>
<keyword evidence="13" id="KW-0863">Zinc-finger</keyword>
<dbReference type="Gene3D" id="3.30.60.20">
    <property type="match status" value="2"/>
</dbReference>
<evidence type="ECO:0000256" key="11">
    <source>
        <dbReference type="ARBA" id="ARBA00022737"/>
    </source>
</evidence>
<feature type="region of interest" description="Disordered" evidence="21">
    <location>
        <begin position="296"/>
        <end position="387"/>
    </location>
</feature>
<keyword evidence="17" id="KW-0460">Magnesium</keyword>
<dbReference type="InterPro" id="IPR000719">
    <property type="entry name" value="Prot_kinase_dom"/>
</dbReference>
<evidence type="ECO:0000256" key="10">
    <source>
        <dbReference type="ARBA" id="ARBA00022723"/>
    </source>
</evidence>
<feature type="region of interest" description="Disordered" evidence="21">
    <location>
        <begin position="561"/>
        <end position="619"/>
    </location>
</feature>
<dbReference type="Proteomes" id="UP001174909">
    <property type="component" value="Unassembled WGS sequence"/>
</dbReference>
<keyword evidence="18" id="KW-0472">Membrane</keyword>
<dbReference type="Pfam" id="PF00130">
    <property type="entry name" value="C1_1"/>
    <property type="match status" value="2"/>
</dbReference>
<dbReference type="SMART" id="SM00109">
    <property type="entry name" value="C1"/>
    <property type="match status" value="2"/>
</dbReference>
<comment type="subcellular location">
    <subcellularLocation>
        <location evidence="3">Cytoplasm</location>
    </subcellularLocation>
    <subcellularLocation>
        <location evidence="2">Membrane</location>
    </subcellularLocation>
</comment>
<feature type="compositionally biased region" description="Basic and acidic residues" evidence="21">
    <location>
        <begin position="323"/>
        <end position="341"/>
    </location>
</feature>
<dbReference type="SMART" id="SM00220">
    <property type="entry name" value="S_TKc"/>
    <property type="match status" value="1"/>
</dbReference>
<dbReference type="PROSITE" id="PS50011">
    <property type="entry name" value="PROTEIN_KINASE_DOM"/>
    <property type="match status" value="1"/>
</dbReference>